<dbReference type="InterPro" id="IPR027589">
    <property type="entry name" value="Choice_anch_B"/>
</dbReference>
<evidence type="ECO:0000256" key="2">
    <source>
        <dbReference type="SAM" id="SignalP"/>
    </source>
</evidence>
<dbReference type="Gene3D" id="2.60.40.1120">
    <property type="entry name" value="Carboxypeptidase-like, regulatory domain"/>
    <property type="match status" value="1"/>
</dbReference>
<reference evidence="4 5" key="1">
    <citation type="submission" date="2016-10" db="EMBL/GenBank/DDBJ databases">
        <authorList>
            <person name="de Groot N.N."/>
        </authorList>
    </citation>
    <scope>NUCLEOTIDE SEQUENCE [LARGE SCALE GENOMIC DNA]</scope>
    <source>
        <strain evidence="4 5">CGMCC 1.7005</strain>
    </source>
</reference>
<dbReference type="Pfam" id="PF18962">
    <property type="entry name" value="Por_Secre_tail"/>
    <property type="match status" value="1"/>
</dbReference>
<feature type="domain" description="Secretion system C-terminal sorting" evidence="3">
    <location>
        <begin position="712"/>
        <end position="773"/>
    </location>
</feature>
<protein>
    <submittedName>
        <fullName evidence="4">Choice-of-anchor B domain-containing protein</fullName>
    </submittedName>
</protein>
<dbReference type="NCBIfam" id="TIGR04183">
    <property type="entry name" value="Por_Secre_tail"/>
    <property type="match status" value="1"/>
</dbReference>
<dbReference type="SUPFAM" id="SSF75011">
    <property type="entry name" value="3-carboxy-cis,cis-mucoante lactonizing enzyme"/>
    <property type="match status" value="1"/>
</dbReference>
<evidence type="ECO:0000256" key="1">
    <source>
        <dbReference type="ARBA" id="ARBA00022729"/>
    </source>
</evidence>
<dbReference type="PANTHER" id="PTHR38787:SF3">
    <property type="entry name" value="REGULATORY P DOMAIN-CONTAINING PROTEIN"/>
    <property type="match status" value="1"/>
</dbReference>
<accession>A0A1I6Y4N4</accession>
<dbReference type="InterPro" id="IPR026444">
    <property type="entry name" value="Secre_tail"/>
</dbReference>
<dbReference type="InterPro" id="IPR013211">
    <property type="entry name" value="LVIVD"/>
</dbReference>
<dbReference type="SUPFAM" id="SSF49464">
    <property type="entry name" value="Carboxypeptidase regulatory domain-like"/>
    <property type="match status" value="2"/>
</dbReference>
<keyword evidence="5" id="KW-1185">Reference proteome</keyword>
<dbReference type="NCBIfam" id="TIGR04312">
    <property type="entry name" value="choice_anch_B"/>
    <property type="match status" value="1"/>
</dbReference>
<dbReference type="Pfam" id="PF08309">
    <property type="entry name" value="LVIVD"/>
    <property type="match status" value="4"/>
</dbReference>
<feature type="signal peptide" evidence="2">
    <location>
        <begin position="1"/>
        <end position="22"/>
    </location>
</feature>
<evidence type="ECO:0000313" key="5">
    <source>
        <dbReference type="Proteomes" id="UP000236454"/>
    </source>
</evidence>
<gene>
    <name evidence="4" type="ORF">SAMN05216474_0648</name>
</gene>
<evidence type="ECO:0000259" key="3">
    <source>
        <dbReference type="Pfam" id="PF18962"/>
    </source>
</evidence>
<keyword evidence="1 2" id="KW-0732">Signal</keyword>
<name>A0A1I6Y4N4_9FLAO</name>
<dbReference type="Proteomes" id="UP000236454">
    <property type="component" value="Unassembled WGS sequence"/>
</dbReference>
<dbReference type="EMBL" id="FPAS01000001">
    <property type="protein sequence ID" value="SFT45302.1"/>
    <property type="molecule type" value="Genomic_DNA"/>
</dbReference>
<dbReference type="PANTHER" id="PTHR38787">
    <property type="entry name" value="REGULATORY P DOMAIN-CONTAINING PROTEIN"/>
    <property type="match status" value="1"/>
</dbReference>
<feature type="chain" id="PRO_5014667235" evidence="2">
    <location>
        <begin position="23"/>
        <end position="777"/>
    </location>
</feature>
<dbReference type="OrthoDB" id="9815940at2"/>
<dbReference type="AlphaFoldDB" id="A0A1I6Y4N4"/>
<dbReference type="RefSeq" id="WP_090246258.1">
    <property type="nucleotide sequence ID" value="NZ_FPAS01000001.1"/>
</dbReference>
<sequence length="777" mass="85404">MKRNLLLGFIFTGICVFNSALAQLNIDSLSHIDYVSTHTTFLNDVWGYTDELNNEYALVGAENGVAVVDVTQPSNPQEIFWETGAYSVWRDLKTFGDYAYVTTEADAGLFIMDLSGLPSNTQIPTTYFTGGNGVDTLGSAHNLWIDENGFCYIFGANIGNGGVQIYDLNPNPLQPTWVGEFDSYYCHDGYVRNDTAYFAHIYEGFFTVVDVSDKANPVVLGSKDTPTNFAHNIWLSDDGNTAFTTDEITNSYITAYDVSDPTSIVELDRIQSNPGTNTVPHNSHVLGDYVITSYYADGVVIHDVSDPENMVEVGNYDTYPGTSTSTVGNWGVYPFFASGNIMATDRAYGLFILGPTYVQASKLEGVTTNAATNALLDDVRVTIANNNQEEFSKLDGSYKTGIAQAGARVVNYYKYGFQEETRTVNFVNGQTQVENVALTPLPAFNLTVNVEDNQGNPIFGAFVELSFPAITLNTTSNGLGEAQFNLYYEDNYDLTIGKWGYVTSCEEISIDQNTGQITVVLEEGYYDDFTFDFGWSSYGDAEAGLFERVVPLGQGDIYAPSQLYGDSPWDCGEMAYVTGNGVNYDEVTNGVALLTSPVFDVTNIADPYVNYRRFFFNEFGPFPPDDTLRISLSNGIETVIIDKEGATGTDFVNKSIRIADFLTPTANMQLTLSVSDIEPQGNIVEVVFDEFYISAQDNSSTQEVSMAQALHIYPNPTEGIVNLNTTQKGELIVYDQTGRIVFTQKVYEVVNQLDLSALNAGVYTLVLEGAQAKIVLQ</sequence>
<dbReference type="InterPro" id="IPR008969">
    <property type="entry name" value="CarboxyPept-like_regulatory"/>
</dbReference>
<dbReference type="STRING" id="477690.SAMN05216474_0648"/>
<evidence type="ECO:0000313" key="4">
    <source>
        <dbReference type="EMBL" id="SFT45302.1"/>
    </source>
</evidence>
<organism evidence="4 5">
    <name type="scientific">Lishizhenia tianjinensis</name>
    <dbReference type="NCBI Taxonomy" id="477690"/>
    <lineage>
        <taxon>Bacteria</taxon>
        <taxon>Pseudomonadati</taxon>
        <taxon>Bacteroidota</taxon>
        <taxon>Flavobacteriia</taxon>
        <taxon>Flavobacteriales</taxon>
        <taxon>Crocinitomicaceae</taxon>
        <taxon>Lishizhenia</taxon>
    </lineage>
</organism>
<proteinExistence type="predicted"/>
<dbReference type="GO" id="GO:0005576">
    <property type="term" value="C:extracellular region"/>
    <property type="evidence" value="ECO:0007669"/>
    <property type="project" value="TreeGrafter"/>
</dbReference>